<evidence type="ECO:0000313" key="2">
    <source>
        <dbReference type="Proteomes" id="UP001060085"/>
    </source>
</evidence>
<dbReference type="Proteomes" id="UP001060085">
    <property type="component" value="Linkage Group LG05"/>
</dbReference>
<reference evidence="2" key="1">
    <citation type="journal article" date="2023" name="Nat. Plants">
        <title>Single-cell RNA sequencing provides a high-resolution roadmap for understanding the multicellular compartmentation of specialized metabolism.</title>
        <authorList>
            <person name="Sun S."/>
            <person name="Shen X."/>
            <person name="Li Y."/>
            <person name="Li Y."/>
            <person name="Wang S."/>
            <person name="Li R."/>
            <person name="Zhang H."/>
            <person name="Shen G."/>
            <person name="Guo B."/>
            <person name="Wei J."/>
            <person name="Xu J."/>
            <person name="St-Pierre B."/>
            <person name="Chen S."/>
            <person name="Sun C."/>
        </authorList>
    </citation>
    <scope>NUCLEOTIDE SEQUENCE [LARGE SCALE GENOMIC DNA]</scope>
</reference>
<name>A0ACC0AJJ4_CATRO</name>
<evidence type="ECO:0000313" key="1">
    <source>
        <dbReference type="EMBL" id="KAI5661107.1"/>
    </source>
</evidence>
<gene>
    <name evidence="1" type="ORF">M9H77_20430</name>
</gene>
<comment type="caution">
    <text evidence="1">The sequence shown here is derived from an EMBL/GenBank/DDBJ whole genome shotgun (WGS) entry which is preliminary data.</text>
</comment>
<accession>A0ACC0AJJ4</accession>
<proteinExistence type="predicted"/>
<keyword evidence="2" id="KW-1185">Reference proteome</keyword>
<organism evidence="1 2">
    <name type="scientific">Catharanthus roseus</name>
    <name type="common">Madagascar periwinkle</name>
    <name type="synonym">Vinca rosea</name>
    <dbReference type="NCBI Taxonomy" id="4058"/>
    <lineage>
        <taxon>Eukaryota</taxon>
        <taxon>Viridiplantae</taxon>
        <taxon>Streptophyta</taxon>
        <taxon>Embryophyta</taxon>
        <taxon>Tracheophyta</taxon>
        <taxon>Spermatophyta</taxon>
        <taxon>Magnoliopsida</taxon>
        <taxon>eudicotyledons</taxon>
        <taxon>Gunneridae</taxon>
        <taxon>Pentapetalae</taxon>
        <taxon>asterids</taxon>
        <taxon>lamiids</taxon>
        <taxon>Gentianales</taxon>
        <taxon>Apocynaceae</taxon>
        <taxon>Rauvolfioideae</taxon>
        <taxon>Vinceae</taxon>
        <taxon>Catharanthinae</taxon>
        <taxon>Catharanthus</taxon>
    </lineage>
</organism>
<protein>
    <submittedName>
        <fullName evidence="1">Uncharacterized protein</fullName>
    </submittedName>
</protein>
<dbReference type="EMBL" id="CM044705">
    <property type="protein sequence ID" value="KAI5661107.1"/>
    <property type="molecule type" value="Genomic_DNA"/>
</dbReference>
<sequence length="954" mass="108005">MDQKIWFRKKKSSEKTIVANGKPDLPFKGNLEEVQLPNEKEVALEKSVKILNGKLTSLLSEYNVKEEQLEKHAKTAQEALAGQEKAEAELRHLRKDLDDALQEKFAANERTSSLNAALKDCMQQLSSMREEQEQRVHDAIMRTSKEFEKAQNKLEEKLSETSKKLANLTVENSHLSKVLIVKENLIEELTNRRSQVEAEFDALMSRLDSVEKENAFLRYELRMLEKDLDIRNEEIELSRRSEKKLLESLKKIKRLEAECQRLRVLVRKRMPGPFASANLKSEVEVQGRYNTETRRRKSSPRGEDLDISNKRISFLVERLQDVEQENKILRDALANKEKDTDYSTAQRTQVIAKLPHVGTETGELHEPQEPMALTFSNTITNELSSTSGFNEECDSSCSRSWASALISELENFKDGDSKPTPELHMIGTSDMSLMDDFVEMEKLAIVAIDVPNKCLTNMDSTGKELIPIGNDDLNNVNQELQTNDLSSPKQFDWLQSVLKVIVEQVHLSKRSIDEVLEDIKIAFQGDSQEDKLQPISGYITWKSPATSPRLSSPRKVSILCSSEEEKNAESVQSMSSSIGEIVELLGKFSCTEASTLSPNLLTADSDYKLHTFGWKLCELANVLQKFMHTCDLLLNGAIDFEKFAAEISSTLGWVLGKSIKNKDWSRATEVENNDLKTELALLKSPKKDIELSLQLTSDDNKALTSEIQQSRESIRNLQIELEDLRESKRMIEEQFENQKLINEDLDTQLTVAKVRLNEVSQKLSSLEVELEDKSHCCEELEGTCLELQLQLESVTDKEILKDDINQNEKLLQTGWEIKAASAKLAECEATILNLGNQLKALAKPNEASNTNKTLYNCRKSKKLNQRLSLLDRILSEDNAGKEVTHETNSTSAMHASNMKLENSGTHDKETKTALSSALIVVPSKKRGGGISFLRKLLVRRKKRSSQKTFLPFSP</sequence>